<evidence type="ECO:0000313" key="2">
    <source>
        <dbReference type="EMBL" id="TPH18475.1"/>
    </source>
</evidence>
<name>A0A502L7P8_9GAMM</name>
<evidence type="ECO:0000313" key="3">
    <source>
        <dbReference type="Proteomes" id="UP000315303"/>
    </source>
</evidence>
<dbReference type="SUPFAM" id="SSF55781">
    <property type="entry name" value="GAF domain-like"/>
    <property type="match status" value="1"/>
</dbReference>
<dbReference type="InterPro" id="IPR029016">
    <property type="entry name" value="GAF-like_dom_sf"/>
</dbReference>
<dbReference type="RefSeq" id="WP_140601206.1">
    <property type="nucleotide sequence ID" value="NZ_SAWY01000003.1"/>
</dbReference>
<organism evidence="2 3">
    <name type="scientific">Litorilituus lipolyticus</name>
    <dbReference type="NCBI Taxonomy" id="2491017"/>
    <lineage>
        <taxon>Bacteria</taxon>
        <taxon>Pseudomonadati</taxon>
        <taxon>Pseudomonadota</taxon>
        <taxon>Gammaproteobacteria</taxon>
        <taxon>Alteromonadales</taxon>
        <taxon>Colwelliaceae</taxon>
        <taxon>Litorilituus</taxon>
    </lineage>
</organism>
<evidence type="ECO:0000259" key="1">
    <source>
        <dbReference type="PROSITE" id="PS51833"/>
    </source>
</evidence>
<feature type="domain" description="HDOD" evidence="1">
    <location>
        <begin position="21"/>
        <end position="220"/>
    </location>
</feature>
<dbReference type="AlphaFoldDB" id="A0A502L7P8"/>
<dbReference type="Proteomes" id="UP000315303">
    <property type="component" value="Unassembled WGS sequence"/>
</dbReference>
<proteinExistence type="predicted"/>
<dbReference type="Pfam" id="PF08668">
    <property type="entry name" value="HDOD"/>
    <property type="match status" value="1"/>
</dbReference>
<dbReference type="InterPro" id="IPR052340">
    <property type="entry name" value="RNase_Y/CdgJ"/>
</dbReference>
<dbReference type="OrthoDB" id="9791419at2"/>
<comment type="caution">
    <text evidence="2">The sequence shown here is derived from an EMBL/GenBank/DDBJ whole genome shotgun (WGS) entry which is preliminary data.</text>
</comment>
<dbReference type="SUPFAM" id="SSF109604">
    <property type="entry name" value="HD-domain/PDEase-like"/>
    <property type="match status" value="1"/>
</dbReference>
<keyword evidence="3" id="KW-1185">Reference proteome</keyword>
<sequence length="485" mass="54058">MTAKDKKNTQQWVELIAHSELPAITSTAQLLDKFSNDDKSSLPKLSKAILHDQALSSCILKIANGIQHLGVNKVTTVSRATVVLGIQSVKNICLTAKLVDSLLASKSLDIHVYNELSQSMANSFYAGMLAKMMVPGYSDELQEEVYLAAMLYRIGETAFWSVGGSEASKLAAQENLPPKEFNLYCQNHLGTTFIELSKGLASTWNLSDILVKALDQPENRTDEIRIIYFADQLSSIIASPGGDEEAFNHLLQEIASIMDISVRQLKARIEHTREYACKLLSSYGADILSERIKDLPTGKEFASIQASLQQTTTVTKEKELLNAFMQLTQLIGVSKDFNEYLQLALVDISKAFIFERSSFLMLVDNKTAVKSRFVYDEQGNKDSFKVKMNLTLSDNVLAKVINEKQPALINDMKHVHWRELITAELAKFMNDGSMALAPVKISNKVIGIICGQFLEKGKTVSSEDYRQFCALIEHLNMCLTMVMMK</sequence>
<dbReference type="PANTHER" id="PTHR33525">
    <property type="match status" value="1"/>
</dbReference>
<dbReference type="PANTHER" id="PTHR33525:SF3">
    <property type="entry name" value="RIBONUCLEASE Y"/>
    <property type="match status" value="1"/>
</dbReference>
<dbReference type="EMBL" id="SAWY01000003">
    <property type="protein sequence ID" value="TPH18475.1"/>
    <property type="molecule type" value="Genomic_DNA"/>
</dbReference>
<reference evidence="2 3" key="1">
    <citation type="submission" date="2019-01" db="EMBL/GenBank/DDBJ databases">
        <title>Litorilituus lipolytica sp. nov., isolated from intertidal sand of the Yellow Sea in China.</title>
        <authorList>
            <person name="Liu A."/>
        </authorList>
    </citation>
    <scope>NUCLEOTIDE SEQUENCE [LARGE SCALE GENOMIC DNA]</scope>
    <source>
        <strain evidence="2 3">RZ04</strain>
    </source>
</reference>
<dbReference type="Gene3D" id="1.10.3210.10">
    <property type="entry name" value="Hypothetical protein af1432"/>
    <property type="match status" value="1"/>
</dbReference>
<dbReference type="InterPro" id="IPR013976">
    <property type="entry name" value="HDOD"/>
</dbReference>
<dbReference type="PROSITE" id="PS51833">
    <property type="entry name" value="HDOD"/>
    <property type="match status" value="1"/>
</dbReference>
<accession>A0A502L7P8</accession>
<gene>
    <name evidence="2" type="ORF">EPA86_01535</name>
</gene>
<dbReference type="Gene3D" id="3.30.450.40">
    <property type="match status" value="1"/>
</dbReference>
<protein>
    <submittedName>
        <fullName evidence="2">HDOD domain-containing protein</fullName>
    </submittedName>
</protein>